<organism evidence="2 3">
    <name type="scientific">Pseudarthrobacter phenanthrenivorans</name>
    <name type="common">Arthrobacter phenanthrenivorans</name>
    <dbReference type="NCBI Taxonomy" id="361575"/>
    <lineage>
        <taxon>Bacteria</taxon>
        <taxon>Bacillati</taxon>
        <taxon>Actinomycetota</taxon>
        <taxon>Actinomycetes</taxon>
        <taxon>Micrococcales</taxon>
        <taxon>Micrococcaceae</taxon>
        <taxon>Pseudarthrobacter</taxon>
    </lineage>
</organism>
<feature type="domain" description="Beta-lactamase-related" evidence="1">
    <location>
        <begin position="21"/>
        <end position="360"/>
    </location>
</feature>
<protein>
    <submittedName>
        <fullName evidence="2">EstA family serine hydrolase</fullName>
    </submittedName>
</protein>
<dbReference type="AlphaFoldDB" id="A0A3B0G5T5"/>
<comment type="caution">
    <text evidence="2">The sequence shown here is derived from an EMBL/GenBank/DDBJ whole genome shotgun (WGS) entry which is preliminary data.</text>
</comment>
<dbReference type="Pfam" id="PF00144">
    <property type="entry name" value="Beta-lactamase"/>
    <property type="match status" value="1"/>
</dbReference>
<accession>A0A3B0G5T5</accession>
<dbReference type="InterPro" id="IPR012338">
    <property type="entry name" value="Beta-lactam/transpept-like"/>
</dbReference>
<evidence type="ECO:0000313" key="2">
    <source>
        <dbReference type="EMBL" id="RKO27408.1"/>
    </source>
</evidence>
<reference evidence="3" key="2">
    <citation type="submission" date="2018-10" db="EMBL/GenBank/DDBJ databases">
        <authorList>
            <person name="Wang Y."/>
            <person name="Wang J."/>
            <person name="Yang X."/>
            <person name="Wang Z."/>
            <person name="Huang Y."/>
        </authorList>
    </citation>
    <scope>NUCLEOTIDE SEQUENCE [LARGE SCALE GENOMIC DNA]</scope>
    <source>
        <strain evidence="3">J015</strain>
    </source>
</reference>
<dbReference type="Proteomes" id="UP000273159">
    <property type="component" value="Unassembled WGS sequence"/>
</dbReference>
<name>A0A3B0G5T5_PSEPS</name>
<dbReference type="SUPFAM" id="SSF56601">
    <property type="entry name" value="beta-lactamase/transpeptidase-like"/>
    <property type="match status" value="1"/>
</dbReference>
<dbReference type="RefSeq" id="WP_013600957.1">
    <property type="nucleotide sequence ID" value="NZ_RBNH01000001.1"/>
</dbReference>
<evidence type="ECO:0000313" key="3">
    <source>
        <dbReference type="Proteomes" id="UP000273159"/>
    </source>
</evidence>
<dbReference type="InterPro" id="IPR001466">
    <property type="entry name" value="Beta-lactam-related"/>
</dbReference>
<dbReference type="Gene3D" id="3.40.710.10">
    <property type="entry name" value="DD-peptidase/beta-lactamase superfamily"/>
    <property type="match status" value="1"/>
</dbReference>
<reference evidence="2 3" key="1">
    <citation type="submission" date="2018-10" db="EMBL/GenBank/DDBJ databases">
        <title>Genome-guide identification and characterization of bacteria that degrade polycyclic aromatic hydrocarbons and resist hexavalent chromium simultaneously.</title>
        <authorList>
            <person name="Feng H."/>
        </authorList>
    </citation>
    <scope>NUCLEOTIDE SEQUENCE [LARGE SCALE GENOMIC DNA]</scope>
    <source>
        <strain evidence="2 3">J015</strain>
    </source>
</reference>
<dbReference type="OMA" id="TYYWPEF"/>
<keyword evidence="2" id="KW-0378">Hydrolase</keyword>
<dbReference type="InterPro" id="IPR052907">
    <property type="entry name" value="Beta-lactamase/esterase"/>
</dbReference>
<proteinExistence type="predicted"/>
<dbReference type="PANTHER" id="PTHR43319">
    <property type="entry name" value="BETA-LACTAMASE-RELATED"/>
    <property type="match status" value="1"/>
</dbReference>
<evidence type="ECO:0000259" key="1">
    <source>
        <dbReference type="Pfam" id="PF00144"/>
    </source>
</evidence>
<gene>
    <name evidence="2" type="ORF">D7Z96_00250</name>
</gene>
<dbReference type="GO" id="GO:0016787">
    <property type="term" value="F:hydrolase activity"/>
    <property type="evidence" value="ECO:0007669"/>
    <property type="project" value="UniProtKB-KW"/>
</dbReference>
<sequence>MHKPEGFTAPGYGSVRDLFESFLLEDPRYSAQLSAYKDGSPVVALTGGPDMSADTVTGAYSCSKGVAAMVIGLLVQDGLLDLDRTVAHYWPEFGVHGKDRLLVREALSHQAGLLGIEGGFGLDEFTTPAAAARLAAAAPAWQPGRQFGYHALTIGVIMEELCRRTAGQTLQEIYVRRIRAPFAIDFYLGLPEGQEHRFRDVQYSPDLEQPWLDPLSLEGLNSNAPVSTIMELPNIRAVRSAGMSAAGGVGTAEGLARLYAAATTGAEGGKAFLTPATVGQMSREQVWGLDRSSGLDNAFAVVFMKPHPSRNFGSHRAFGHEGANAALGFADPAYGLGFGYIPRRQEDGRTPGRAHRLAAEVRRSAAALS</sequence>
<dbReference type="PANTHER" id="PTHR43319:SF3">
    <property type="entry name" value="BETA-LACTAMASE-RELATED DOMAIN-CONTAINING PROTEIN"/>
    <property type="match status" value="1"/>
</dbReference>
<dbReference type="EMBL" id="RBNH01000001">
    <property type="protein sequence ID" value="RKO27408.1"/>
    <property type="molecule type" value="Genomic_DNA"/>
</dbReference>